<feature type="domain" description="STAS" evidence="3">
    <location>
        <begin position="3"/>
        <end position="112"/>
    </location>
</feature>
<evidence type="ECO:0000256" key="2">
    <source>
        <dbReference type="RuleBase" id="RU003749"/>
    </source>
</evidence>
<dbReference type="EMBL" id="FMDM01000004">
    <property type="protein sequence ID" value="SCG53272.1"/>
    <property type="molecule type" value="Genomic_DNA"/>
</dbReference>
<comment type="similarity">
    <text evidence="1 2">Belongs to the anti-sigma-factor antagonist family.</text>
</comment>
<keyword evidence="5" id="KW-1185">Reference proteome</keyword>
<gene>
    <name evidence="4" type="ORF">GA0070213_104451</name>
</gene>
<dbReference type="OrthoDB" id="9793697at2"/>
<dbReference type="PROSITE" id="PS50801">
    <property type="entry name" value="STAS"/>
    <property type="match status" value="1"/>
</dbReference>
<dbReference type="InterPro" id="IPR036513">
    <property type="entry name" value="STAS_dom_sf"/>
</dbReference>
<evidence type="ECO:0000313" key="4">
    <source>
        <dbReference type="EMBL" id="SCG53272.1"/>
    </source>
</evidence>
<organism evidence="4 5">
    <name type="scientific">Micromonospora humi</name>
    <dbReference type="NCBI Taxonomy" id="745366"/>
    <lineage>
        <taxon>Bacteria</taxon>
        <taxon>Bacillati</taxon>
        <taxon>Actinomycetota</taxon>
        <taxon>Actinomycetes</taxon>
        <taxon>Micromonosporales</taxon>
        <taxon>Micromonosporaceae</taxon>
        <taxon>Micromonospora</taxon>
    </lineage>
</organism>
<dbReference type="GO" id="GO:0043856">
    <property type="term" value="F:anti-sigma factor antagonist activity"/>
    <property type="evidence" value="ECO:0007669"/>
    <property type="project" value="InterPro"/>
</dbReference>
<dbReference type="SUPFAM" id="SSF52091">
    <property type="entry name" value="SpoIIaa-like"/>
    <property type="match status" value="1"/>
</dbReference>
<dbReference type="CDD" id="cd07043">
    <property type="entry name" value="STAS_anti-anti-sigma_factors"/>
    <property type="match status" value="1"/>
</dbReference>
<name>A0A1C5I4H6_9ACTN</name>
<dbReference type="STRING" id="745366.GA0070213_104451"/>
<dbReference type="Proteomes" id="UP000199360">
    <property type="component" value="Unassembled WGS sequence"/>
</dbReference>
<dbReference type="NCBIfam" id="TIGR00377">
    <property type="entry name" value="ant_ant_sig"/>
    <property type="match status" value="1"/>
</dbReference>
<sequence>MDFALTTRPGRGGTVVEVAGELDMSTTPQLRDRLLEVVQGGARVVVVDLAGVGFMDSSGLGALVLAYKDLRERDGWLGLAGVRPPVRQLLSVTSVDRVIGLFDTVRDAEEAAPTASGAPAQRG</sequence>
<evidence type="ECO:0000259" key="3">
    <source>
        <dbReference type="PROSITE" id="PS50801"/>
    </source>
</evidence>
<dbReference type="InterPro" id="IPR003658">
    <property type="entry name" value="Anti-sigma_ant"/>
</dbReference>
<accession>A0A1C5I4H6</accession>
<dbReference type="Gene3D" id="3.30.750.24">
    <property type="entry name" value="STAS domain"/>
    <property type="match status" value="1"/>
</dbReference>
<evidence type="ECO:0000256" key="1">
    <source>
        <dbReference type="ARBA" id="ARBA00009013"/>
    </source>
</evidence>
<dbReference type="PANTHER" id="PTHR33495:SF2">
    <property type="entry name" value="ANTI-SIGMA FACTOR ANTAGONIST TM_1081-RELATED"/>
    <property type="match status" value="1"/>
</dbReference>
<dbReference type="Pfam" id="PF01740">
    <property type="entry name" value="STAS"/>
    <property type="match status" value="1"/>
</dbReference>
<reference evidence="5" key="1">
    <citation type="submission" date="2016-06" db="EMBL/GenBank/DDBJ databases">
        <authorList>
            <person name="Varghese N."/>
            <person name="Submissions Spin"/>
        </authorList>
    </citation>
    <scope>NUCLEOTIDE SEQUENCE [LARGE SCALE GENOMIC DNA]</scope>
    <source>
        <strain evidence="5">DSM 45647</strain>
    </source>
</reference>
<proteinExistence type="inferred from homology"/>
<dbReference type="PANTHER" id="PTHR33495">
    <property type="entry name" value="ANTI-SIGMA FACTOR ANTAGONIST TM_1081-RELATED-RELATED"/>
    <property type="match status" value="1"/>
</dbReference>
<dbReference type="AlphaFoldDB" id="A0A1C5I4H6"/>
<dbReference type="InterPro" id="IPR002645">
    <property type="entry name" value="STAS_dom"/>
</dbReference>
<evidence type="ECO:0000313" key="5">
    <source>
        <dbReference type="Proteomes" id="UP000199360"/>
    </source>
</evidence>
<protein>
    <recommendedName>
        <fullName evidence="2">Anti-sigma factor antagonist</fullName>
    </recommendedName>
</protein>